<dbReference type="Proteomes" id="UP001162131">
    <property type="component" value="Unassembled WGS sequence"/>
</dbReference>
<dbReference type="EMBL" id="CAJZBQ010000044">
    <property type="protein sequence ID" value="CAG9327588.1"/>
    <property type="molecule type" value="Genomic_DNA"/>
</dbReference>
<organism evidence="1 2">
    <name type="scientific">Blepharisma stoltei</name>
    <dbReference type="NCBI Taxonomy" id="1481888"/>
    <lineage>
        <taxon>Eukaryota</taxon>
        <taxon>Sar</taxon>
        <taxon>Alveolata</taxon>
        <taxon>Ciliophora</taxon>
        <taxon>Postciliodesmatophora</taxon>
        <taxon>Heterotrichea</taxon>
        <taxon>Heterotrichida</taxon>
        <taxon>Blepharismidae</taxon>
        <taxon>Blepharisma</taxon>
    </lineage>
</organism>
<sequence>MERIFGICQNCKTKKILAPLDCSHQICMLCVSSLYARMITELWSELCSGAKGYDGWIAKLGCPYRCQTVFKISLKDLKHLIKCNPKVSDNEKLIINNFCKAPCFQEIQTWFYFCSFCSRLGWYNYSDYHCETCSMCTLCLKSHRGMPCNAINSTVGSSEIEPTTYPQAISRRTINNTMPNCINSIEINQTWADIANDSPIKINQYTLIKSTSSNQLAPIAEAIKREPIKKSTYAANSDTSPRKNIFNIIRDVIGHDRYGNNYEISDFDVCVKIDEENRFNNNKLKYKDRFCEKLICLSSLRKVKNCIVLEKGFKRIGTMICSVMLPIDNTIAGFQNNWAETEDAVILPSSDFFLIKYSVTTSKHH</sequence>
<proteinExistence type="predicted"/>
<evidence type="ECO:0000313" key="2">
    <source>
        <dbReference type="Proteomes" id="UP001162131"/>
    </source>
</evidence>
<gene>
    <name evidence="1" type="ORF">BSTOLATCC_MIC44220</name>
</gene>
<keyword evidence="2" id="KW-1185">Reference proteome</keyword>
<evidence type="ECO:0008006" key="3">
    <source>
        <dbReference type="Google" id="ProtNLM"/>
    </source>
</evidence>
<comment type="caution">
    <text evidence="1">The sequence shown here is derived from an EMBL/GenBank/DDBJ whole genome shotgun (WGS) entry which is preliminary data.</text>
</comment>
<protein>
    <recommendedName>
        <fullName evidence="3">RING-type domain-containing protein</fullName>
    </recommendedName>
</protein>
<name>A0AAU9JT52_9CILI</name>
<evidence type="ECO:0000313" key="1">
    <source>
        <dbReference type="EMBL" id="CAG9327588.1"/>
    </source>
</evidence>
<reference evidence="1" key="1">
    <citation type="submission" date="2021-09" db="EMBL/GenBank/DDBJ databases">
        <authorList>
            <consortium name="AG Swart"/>
            <person name="Singh M."/>
            <person name="Singh A."/>
            <person name="Seah K."/>
            <person name="Emmerich C."/>
        </authorList>
    </citation>
    <scope>NUCLEOTIDE SEQUENCE</scope>
    <source>
        <strain evidence="1">ATCC30299</strain>
    </source>
</reference>
<accession>A0AAU9JT52</accession>
<dbReference type="AlphaFoldDB" id="A0AAU9JT52"/>